<dbReference type="KEGG" id="sla:SERLADRAFT_466552"/>
<name>F8NUD8_SERL9</name>
<dbReference type="EMBL" id="GL945433">
    <property type="protein sequence ID" value="EGO25850.1"/>
    <property type="molecule type" value="Genomic_DNA"/>
</dbReference>
<dbReference type="Proteomes" id="UP000008064">
    <property type="component" value="Unassembled WGS sequence"/>
</dbReference>
<sequence length="69" mass="7682">MRARAAGVHTGGAPLFRFDINGKLHEWYSKANNSKKRMTSKVKTQPLFNIAPRYAPTADAFMEVLQTSG</sequence>
<dbReference type="HOGENOM" id="CLU_2777494_0_0_1"/>
<dbReference type="RefSeq" id="XP_007317972.1">
    <property type="nucleotide sequence ID" value="XM_007317910.1"/>
</dbReference>
<dbReference type="AlphaFoldDB" id="F8NUD8"/>
<evidence type="ECO:0000313" key="1">
    <source>
        <dbReference type="EMBL" id="EGO25850.1"/>
    </source>
</evidence>
<organism>
    <name type="scientific">Serpula lacrymans var. lacrymans (strain S7.9)</name>
    <name type="common">Dry rot fungus</name>
    <dbReference type="NCBI Taxonomy" id="578457"/>
    <lineage>
        <taxon>Eukaryota</taxon>
        <taxon>Fungi</taxon>
        <taxon>Dikarya</taxon>
        <taxon>Basidiomycota</taxon>
        <taxon>Agaricomycotina</taxon>
        <taxon>Agaricomycetes</taxon>
        <taxon>Agaricomycetidae</taxon>
        <taxon>Boletales</taxon>
        <taxon>Coniophorineae</taxon>
        <taxon>Serpulaceae</taxon>
        <taxon>Serpula</taxon>
    </lineage>
</organism>
<accession>F8NUD8</accession>
<gene>
    <name evidence="1" type="ORF">SERLADRAFT_466552</name>
</gene>
<reference evidence="1" key="1">
    <citation type="submission" date="2011-04" db="EMBL/GenBank/DDBJ databases">
        <title>Evolution of plant cell wall degrading machinery underlies the functional diversity of forest fungi.</title>
        <authorList>
            <consortium name="US DOE Joint Genome Institute (JGI-PGF)"/>
            <person name="Eastwood D.C."/>
            <person name="Floudas D."/>
            <person name="Binder M."/>
            <person name="Majcherczyk A."/>
            <person name="Schneider P."/>
            <person name="Aerts A."/>
            <person name="Asiegbu F.O."/>
            <person name="Baker S.E."/>
            <person name="Barry K."/>
            <person name="Bendiksby M."/>
            <person name="Blumentritt M."/>
            <person name="Coutinho P.M."/>
            <person name="Cullen D."/>
            <person name="Cullen D."/>
            <person name="Gathman A."/>
            <person name="Goodell B."/>
            <person name="Henrissat B."/>
            <person name="Ihrmark K."/>
            <person name="Kauserud H."/>
            <person name="Kohler A."/>
            <person name="LaButti K."/>
            <person name="Lapidus A."/>
            <person name="Lavin J.L."/>
            <person name="Lee Y.-H."/>
            <person name="Lindquist E."/>
            <person name="Lilly W."/>
            <person name="Lucas S."/>
            <person name="Morin E."/>
            <person name="Murat C."/>
            <person name="Oguiza J.A."/>
            <person name="Park J."/>
            <person name="Pisabarro A.G."/>
            <person name="Riley R."/>
            <person name="Rosling A."/>
            <person name="Salamov A."/>
            <person name="Schmidt O."/>
            <person name="Schmutz J."/>
            <person name="Skrede I."/>
            <person name="Stenlid J."/>
            <person name="Wiebenga A."/>
            <person name="Xie X."/>
            <person name="Kues U."/>
            <person name="Hibbett D.S."/>
            <person name="Hoffmeister D."/>
            <person name="Hogberg N."/>
            <person name="Martin F."/>
            <person name="Grigoriev I.V."/>
            <person name="Watkinson S.C."/>
        </authorList>
    </citation>
    <scope>NUCLEOTIDE SEQUENCE</scope>
    <source>
        <strain evidence="1">S7.9</strain>
    </source>
</reference>
<protein>
    <submittedName>
        <fullName evidence="1">Uncharacterized protein</fullName>
    </submittedName>
</protein>
<dbReference type="GeneID" id="18819082"/>
<proteinExistence type="predicted"/>